<comment type="caution">
    <text evidence="1">The sequence shown here is derived from an EMBL/GenBank/DDBJ whole genome shotgun (WGS) entry which is preliminary data.</text>
</comment>
<proteinExistence type="predicted"/>
<reference evidence="1 2" key="1">
    <citation type="journal article" date="2022" name="New Phytol.">
        <title>Ecological generalism drives hyperdiversity of secondary metabolite gene clusters in xylarialean endophytes.</title>
        <authorList>
            <person name="Franco M.E.E."/>
            <person name="Wisecaver J.H."/>
            <person name="Arnold A.E."/>
            <person name="Ju Y.M."/>
            <person name="Slot J.C."/>
            <person name="Ahrendt S."/>
            <person name="Moore L.P."/>
            <person name="Eastman K.E."/>
            <person name="Scott K."/>
            <person name="Konkel Z."/>
            <person name="Mondo S.J."/>
            <person name="Kuo A."/>
            <person name="Hayes R.D."/>
            <person name="Haridas S."/>
            <person name="Andreopoulos B."/>
            <person name="Riley R."/>
            <person name="LaButti K."/>
            <person name="Pangilinan J."/>
            <person name="Lipzen A."/>
            <person name="Amirebrahimi M."/>
            <person name="Yan J."/>
            <person name="Adam C."/>
            <person name="Keymanesh K."/>
            <person name="Ng V."/>
            <person name="Louie K."/>
            <person name="Northen T."/>
            <person name="Drula E."/>
            <person name="Henrissat B."/>
            <person name="Hsieh H.M."/>
            <person name="Youens-Clark K."/>
            <person name="Lutzoni F."/>
            <person name="Miadlikowska J."/>
            <person name="Eastwood D.C."/>
            <person name="Hamelin R.C."/>
            <person name="Grigoriev I.V."/>
            <person name="U'Ren J.M."/>
        </authorList>
    </citation>
    <scope>NUCLEOTIDE SEQUENCE [LARGE SCALE GENOMIC DNA]</scope>
    <source>
        <strain evidence="1 2">ER1909</strain>
    </source>
</reference>
<dbReference type="EMBL" id="MU394348">
    <property type="protein sequence ID" value="KAI6083660.1"/>
    <property type="molecule type" value="Genomic_DNA"/>
</dbReference>
<name>A0ACC0CTP3_9PEZI</name>
<keyword evidence="2" id="KW-1185">Reference proteome</keyword>
<dbReference type="Proteomes" id="UP001497680">
    <property type="component" value="Unassembled WGS sequence"/>
</dbReference>
<sequence>MSWTQKGAYWSRPLDCHDRLLQAIAAAGQPLGREHWLMVGAAQIEFPVGTDVEERLRAAWKTLRFRHPDVALTLHDDEKRYDPISSIEMLEEWVASTFFVESAATVSADDLFSRRLKVASASATCYWIPASSEVAIISSHWRWDGRGLVMMLHEFLVGLGGGGDPWNTLSSFADEAHNLAPSLDKLIGMPDTPKEAWVRQASELLAPFQEDLPSIGLPVNTGELFPGNTRRLETVIPRRVTEKLRIACRSRHIRLTAALHASVIVETTRYQHPDAESSKGKYKSWAAFDLRKYCPAPFNGPRHAPSLRMVALPLIIDASADWKSLATSIQPHYEQSFALEDGDLMFVRVPYVEQATAMIAKATPTTEPNLSNIGVLNDYVQTQYEDVVVRNVWMAVQMISAQLYLHTWSWNGELHISVCYNEAFYQADFVEKWIGSLRHTLLANLDVEDAV</sequence>
<evidence type="ECO:0000313" key="2">
    <source>
        <dbReference type="Proteomes" id="UP001497680"/>
    </source>
</evidence>
<evidence type="ECO:0000313" key="1">
    <source>
        <dbReference type="EMBL" id="KAI6083660.1"/>
    </source>
</evidence>
<organism evidence="1 2">
    <name type="scientific">Hypoxylon rubiginosum</name>
    <dbReference type="NCBI Taxonomy" id="110542"/>
    <lineage>
        <taxon>Eukaryota</taxon>
        <taxon>Fungi</taxon>
        <taxon>Dikarya</taxon>
        <taxon>Ascomycota</taxon>
        <taxon>Pezizomycotina</taxon>
        <taxon>Sordariomycetes</taxon>
        <taxon>Xylariomycetidae</taxon>
        <taxon>Xylariales</taxon>
        <taxon>Hypoxylaceae</taxon>
        <taxon>Hypoxylon</taxon>
    </lineage>
</organism>
<gene>
    <name evidence="1" type="ORF">F4821DRAFT_184190</name>
</gene>
<protein>
    <submittedName>
        <fullName evidence="1">Uncharacterized protein</fullName>
    </submittedName>
</protein>
<accession>A0ACC0CTP3</accession>